<gene>
    <name evidence="6" type="ORF">KIN20_034805</name>
</gene>
<keyword evidence="5" id="KW-0175">Coiled coil</keyword>
<keyword evidence="2" id="KW-0238">DNA-binding</keyword>
<dbReference type="InterPro" id="IPR051381">
    <property type="entry name" value="CREB_ATF_subfamily"/>
</dbReference>
<keyword evidence="7" id="KW-1185">Reference proteome</keyword>
<dbReference type="Proteomes" id="UP001196413">
    <property type="component" value="Unassembled WGS sequence"/>
</dbReference>
<comment type="caution">
    <text evidence="6">The sequence shown here is derived from an EMBL/GenBank/DDBJ whole genome shotgun (WGS) entry which is preliminary data.</text>
</comment>
<dbReference type="PANTHER" id="PTHR45996">
    <property type="entry name" value="AGAP001464-PB"/>
    <property type="match status" value="1"/>
</dbReference>
<evidence type="ECO:0000256" key="5">
    <source>
        <dbReference type="SAM" id="Coils"/>
    </source>
</evidence>
<evidence type="ECO:0000256" key="3">
    <source>
        <dbReference type="ARBA" id="ARBA00023163"/>
    </source>
</evidence>
<dbReference type="AlphaFoldDB" id="A0AAD5RA89"/>
<dbReference type="EMBL" id="JAHQIW010007163">
    <property type="protein sequence ID" value="KAJ1372612.1"/>
    <property type="molecule type" value="Genomic_DNA"/>
</dbReference>
<accession>A0AAD5RA89</accession>
<keyword evidence="1" id="KW-0805">Transcription regulation</keyword>
<organism evidence="6 7">
    <name type="scientific">Parelaphostrongylus tenuis</name>
    <name type="common">Meningeal worm</name>
    <dbReference type="NCBI Taxonomy" id="148309"/>
    <lineage>
        <taxon>Eukaryota</taxon>
        <taxon>Metazoa</taxon>
        <taxon>Ecdysozoa</taxon>
        <taxon>Nematoda</taxon>
        <taxon>Chromadorea</taxon>
        <taxon>Rhabditida</taxon>
        <taxon>Rhabditina</taxon>
        <taxon>Rhabditomorpha</taxon>
        <taxon>Strongyloidea</taxon>
        <taxon>Metastrongylidae</taxon>
        <taxon>Parelaphostrongylus</taxon>
    </lineage>
</organism>
<dbReference type="Gene3D" id="1.20.5.170">
    <property type="match status" value="1"/>
</dbReference>
<dbReference type="GO" id="GO:0000981">
    <property type="term" value="F:DNA-binding transcription factor activity, RNA polymerase II-specific"/>
    <property type="evidence" value="ECO:0007669"/>
    <property type="project" value="TreeGrafter"/>
</dbReference>
<evidence type="ECO:0000256" key="1">
    <source>
        <dbReference type="ARBA" id="ARBA00023015"/>
    </source>
</evidence>
<protein>
    <submittedName>
        <fullName evidence="6">Uncharacterized protein</fullName>
    </submittedName>
</protein>
<name>A0AAD5RA89_PARTN</name>
<evidence type="ECO:0000256" key="2">
    <source>
        <dbReference type="ARBA" id="ARBA00023125"/>
    </source>
</evidence>
<dbReference type="PANTHER" id="PTHR45996:SF3">
    <property type="entry name" value="CREB-H TRANSCRIPTION FACTOR HOMOLOG LET-607"/>
    <property type="match status" value="1"/>
</dbReference>
<proteinExistence type="predicted"/>
<dbReference type="GO" id="GO:0000978">
    <property type="term" value="F:RNA polymerase II cis-regulatory region sequence-specific DNA binding"/>
    <property type="evidence" value="ECO:0007669"/>
    <property type="project" value="TreeGrafter"/>
</dbReference>
<feature type="coiled-coil region" evidence="5">
    <location>
        <begin position="48"/>
        <end position="89"/>
    </location>
</feature>
<dbReference type="GO" id="GO:0005634">
    <property type="term" value="C:nucleus"/>
    <property type="evidence" value="ECO:0007669"/>
    <property type="project" value="TreeGrafter"/>
</dbReference>
<evidence type="ECO:0000313" key="6">
    <source>
        <dbReference type="EMBL" id="KAJ1372612.1"/>
    </source>
</evidence>
<evidence type="ECO:0000256" key="4">
    <source>
        <dbReference type="ARBA" id="ARBA00023242"/>
    </source>
</evidence>
<evidence type="ECO:0000313" key="7">
    <source>
        <dbReference type="Proteomes" id="UP001196413"/>
    </source>
</evidence>
<keyword evidence="4" id="KW-0539">Nucleus</keyword>
<keyword evidence="3" id="KW-0804">Transcription</keyword>
<reference evidence="6" key="1">
    <citation type="submission" date="2021-06" db="EMBL/GenBank/DDBJ databases">
        <title>Parelaphostrongylus tenuis whole genome reference sequence.</title>
        <authorList>
            <person name="Garwood T.J."/>
            <person name="Larsen P.A."/>
            <person name="Fountain-Jones N.M."/>
            <person name="Garbe J.R."/>
            <person name="Macchietto M.G."/>
            <person name="Kania S.A."/>
            <person name="Gerhold R.W."/>
            <person name="Richards J.E."/>
            <person name="Wolf T.M."/>
        </authorList>
    </citation>
    <scope>NUCLEOTIDE SEQUENCE</scope>
    <source>
        <strain evidence="6">MNPRO001-30</strain>
        <tissue evidence="6">Meninges</tissue>
    </source>
</reference>
<sequence length="293" mass="32446">MARIASIEIDVFSDTVFWYVEVSSYTFCQSVAFPTHTVASVVHGKDYIEQLEDRVADCSQENQELKAQVEMLTRQNQSVLSQLRKLQAALGQSTRRGAQAGTCLAVLLLSVCLLVAPHLNPLQKSQRAVEADENTRATSRHPHNLSLQEVAKRTPAQGLTARSRTLMEYVSNGGADQCPQMPQATVAMGQDMAPVTPEAPDVRIQARRLAYPSITPVSNKNAGINYLQDPKLEYASEAIVYTTPTGGGARLVNFTNQQHHQRIYSAHPHNHQEVQSTLRTQPSPMKRFKAELI</sequence>